<evidence type="ECO:0000256" key="4">
    <source>
        <dbReference type="ARBA" id="ARBA00022827"/>
    </source>
</evidence>
<dbReference type="Gene3D" id="1.10.238.10">
    <property type="entry name" value="EF-hand"/>
    <property type="match status" value="1"/>
</dbReference>
<evidence type="ECO:0000256" key="6">
    <source>
        <dbReference type="ARBA" id="ARBA00023027"/>
    </source>
</evidence>
<keyword evidence="3" id="KW-0285">Flavoprotein</keyword>
<dbReference type="AlphaFoldDB" id="A0A7S2UXU9"/>
<dbReference type="EMBL" id="HBHR01005958">
    <property type="protein sequence ID" value="CAD9860397.1"/>
    <property type="molecule type" value="Transcribed_RNA"/>
</dbReference>
<proteinExistence type="inferred from homology"/>
<dbReference type="EC" id="1.6.5.4" evidence="7"/>
<dbReference type="Gene3D" id="3.50.50.60">
    <property type="entry name" value="FAD/NAD(P)-binding domain"/>
    <property type="match status" value="1"/>
</dbReference>
<keyword evidence="4" id="KW-0274">FAD</keyword>
<evidence type="ECO:0000256" key="2">
    <source>
        <dbReference type="ARBA" id="ARBA00006442"/>
    </source>
</evidence>
<protein>
    <recommendedName>
        <fullName evidence="7">monodehydroascorbate reductase (NADH)</fullName>
        <ecNumber evidence="7">1.6.5.4</ecNumber>
    </recommendedName>
</protein>
<evidence type="ECO:0000256" key="3">
    <source>
        <dbReference type="ARBA" id="ARBA00022630"/>
    </source>
</evidence>
<dbReference type="Pfam" id="PF21791">
    <property type="entry name" value="MDHAR3-like_C"/>
    <property type="match status" value="1"/>
</dbReference>
<organism evidence="9">
    <name type="scientific">Fibrocapsa japonica</name>
    <dbReference type="NCBI Taxonomy" id="94617"/>
    <lineage>
        <taxon>Eukaryota</taxon>
        <taxon>Sar</taxon>
        <taxon>Stramenopiles</taxon>
        <taxon>Ochrophyta</taxon>
        <taxon>Raphidophyceae</taxon>
        <taxon>Chattonellales</taxon>
        <taxon>Chattonellaceae</taxon>
        <taxon>Fibrocapsa</taxon>
    </lineage>
</organism>
<dbReference type="PANTHER" id="PTHR43557:SF2">
    <property type="entry name" value="RIESKE DOMAIN-CONTAINING PROTEIN-RELATED"/>
    <property type="match status" value="1"/>
</dbReference>
<gene>
    <name evidence="9" type="ORF">FJAP1339_LOCUS2918</name>
</gene>
<dbReference type="SUPFAM" id="SSF47473">
    <property type="entry name" value="EF-hand"/>
    <property type="match status" value="1"/>
</dbReference>
<dbReference type="GO" id="GO:0005737">
    <property type="term" value="C:cytoplasm"/>
    <property type="evidence" value="ECO:0007669"/>
    <property type="project" value="TreeGrafter"/>
</dbReference>
<evidence type="ECO:0000259" key="8">
    <source>
        <dbReference type="Pfam" id="PF21791"/>
    </source>
</evidence>
<comment type="similarity">
    <text evidence="2">Belongs to the FAD-dependent oxidoreductase family.</text>
</comment>
<comment type="cofactor">
    <cofactor evidence="1">
        <name>FAD</name>
        <dbReference type="ChEBI" id="CHEBI:57692"/>
    </cofactor>
</comment>
<feature type="domain" description="Monodehydroascorbate reductase 3-like C-terminal" evidence="8">
    <location>
        <begin position="94"/>
        <end position="177"/>
    </location>
</feature>
<dbReference type="InterPro" id="IPR011992">
    <property type="entry name" value="EF-hand-dom_pair"/>
</dbReference>
<dbReference type="Gene3D" id="3.30.390.30">
    <property type="match status" value="1"/>
</dbReference>
<reference evidence="9" key="1">
    <citation type="submission" date="2021-01" db="EMBL/GenBank/DDBJ databases">
        <authorList>
            <person name="Corre E."/>
            <person name="Pelletier E."/>
            <person name="Niang G."/>
            <person name="Scheremetjew M."/>
            <person name="Finn R."/>
            <person name="Kale V."/>
            <person name="Holt S."/>
            <person name="Cochrane G."/>
            <person name="Meng A."/>
            <person name="Brown T."/>
            <person name="Cohen L."/>
        </authorList>
    </citation>
    <scope>NUCLEOTIDE SEQUENCE</scope>
    <source>
        <strain evidence="9">CCMP1661</strain>
    </source>
</reference>
<evidence type="ECO:0000313" key="9">
    <source>
        <dbReference type="EMBL" id="CAD9860397.1"/>
    </source>
</evidence>
<keyword evidence="6" id="KW-0520">NAD</keyword>
<accession>A0A7S2UXU9</accession>
<evidence type="ECO:0000256" key="7">
    <source>
        <dbReference type="ARBA" id="ARBA00038920"/>
    </source>
</evidence>
<dbReference type="InterPro" id="IPR050446">
    <property type="entry name" value="FAD-oxidoreductase/Apoptosis"/>
</dbReference>
<dbReference type="SUPFAM" id="SSF51905">
    <property type="entry name" value="FAD/NAD(P)-binding domain"/>
    <property type="match status" value="1"/>
</dbReference>
<dbReference type="PANTHER" id="PTHR43557">
    <property type="entry name" value="APOPTOSIS-INDUCING FACTOR 1"/>
    <property type="match status" value="1"/>
</dbReference>
<dbReference type="GO" id="GO:0016656">
    <property type="term" value="F:monodehydroascorbate reductase (NADH) activity"/>
    <property type="evidence" value="ECO:0007669"/>
    <property type="project" value="UniProtKB-EC"/>
</dbReference>
<dbReference type="InterPro" id="IPR048618">
    <property type="entry name" value="MDHAR3-like_C"/>
</dbReference>
<dbReference type="SUPFAM" id="SSF55424">
    <property type="entry name" value="FAD/NAD-linked reductases, dimerisation (C-terminal) domain"/>
    <property type="match status" value="1"/>
</dbReference>
<sequence length="269" mass="30410">METSPGGHLIVDNFCRTTHYSGDIFAAGDVACFPLELEGGEMVNHSHVQNAREMAQFVAQCMADPLYESTANTPSAVQERAASVGNRGQPFQPVPSFYSRVLELHWNFYGIAQGEPVVLDLEHYEERKRFGVFWLRDNRVVGAFLEGGTAEEHEILRDVAVSRPEVRSIKMFRRADLQEFLDNPRFLAPDSLEPGDFAAETHSNIMHEVFHGFEIKPGSSRVKLEHLEPIMKELGADWNKTELAEAYRALDPHGLGVVSYNVFCQWWTN</sequence>
<evidence type="ECO:0000256" key="5">
    <source>
        <dbReference type="ARBA" id="ARBA00023002"/>
    </source>
</evidence>
<dbReference type="InterPro" id="IPR036188">
    <property type="entry name" value="FAD/NAD-bd_sf"/>
</dbReference>
<dbReference type="InterPro" id="IPR016156">
    <property type="entry name" value="FAD/NAD-linked_Rdtase_dimer_sf"/>
</dbReference>
<evidence type="ECO:0000256" key="1">
    <source>
        <dbReference type="ARBA" id="ARBA00001974"/>
    </source>
</evidence>
<name>A0A7S2UXU9_9STRA</name>
<keyword evidence="5" id="KW-0560">Oxidoreductase</keyword>